<feature type="signal peptide" evidence="7">
    <location>
        <begin position="1"/>
        <end position="26"/>
    </location>
</feature>
<keyword evidence="5" id="KW-0378">Hydrolase</keyword>
<dbReference type="Pfam" id="PF00884">
    <property type="entry name" value="Sulfatase"/>
    <property type="match status" value="1"/>
</dbReference>
<keyword evidence="4 7" id="KW-0732">Signal</keyword>
<evidence type="ECO:0000256" key="5">
    <source>
        <dbReference type="ARBA" id="ARBA00022801"/>
    </source>
</evidence>
<sequence>MKRSYKGVGVLALAAGALFPSVYANAEEPAQNTPNNQNNGNKPNIILIVADDTGYGDLGAYGGGEGRGMPTPNLDKMAQEGMTFFSFYGQPSSTPGRAAMQTGRIPNRSGMTTVAFQGQGGGLPKEEWTLASVLKTGGYDTFFTGKWHLGESDYALPNAQGYDEMRYVGLYHLNAYTYADPTWFPDMDPKLREMFKRVTRGALSGKAGEAPHEDFKINGQYVNTPEVDGKEGVVGIPFFDRYVEKASLEYLDSHAKDTKPFFMSINFMKNHQPNMPDPDYIGKSMSKTKYADSMVEMDARVGRIMDKIRSLGLDKNTLVVFTTDNGAWQDVYPDAGYTPFRGTKGTDREGGSRVPAIAWMPGKIKADVKNHDIVGGLDLMATFASVAGIKELPKNDRAGKPIIFDSYDISPVLFGTGPDPRTSWFYFTEDELTPGAARVGHYKAVFNLRGDNGASTGGLAVDSNLGWKGASSYVATVPQIFDLWQDPQERYDIFMNNYTEHTWTLVTFNQAIGELMKTYIKYPPRKLQGEGYSGPVTLTQYERFQNVREQLDKQGFQIPMPTGN</sequence>
<feature type="domain" description="Sulfatase N-terminal" evidence="8">
    <location>
        <begin position="43"/>
        <end position="389"/>
    </location>
</feature>
<dbReference type="PANTHER" id="PTHR42693">
    <property type="entry name" value="ARYLSULFATASE FAMILY MEMBER"/>
    <property type="match status" value="1"/>
</dbReference>
<feature type="chain" id="PRO_5046898386" evidence="7">
    <location>
        <begin position="27"/>
        <end position="564"/>
    </location>
</feature>
<keyword evidence="10" id="KW-1185">Reference proteome</keyword>
<protein>
    <submittedName>
        <fullName evidence="9">Arylsulfatase</fullName>
    </submittedName>
</protein>
<evidence type="ECO:0000256" key="7">
    <source>
        <dbReference type="SAM" id="SignalP"/>
    </source>
</evidence>
<evidence type="ECO:0000259" key="8">
    <source>
        <dbReference type="Pfam" id="PF00884"/>
    </source>
</evidence>
<evidence type="ECO:0000256" key="2">
    <source>
        <dbReference type="ARBA" id="ARBA00008779"/>
    </source>
</evidence>
<evidence type="ECO:0000313" key="10">
    <source>
        <dbReference type="Proteomes" id="UP000739284"/>
    </source>
</evidence>
<comment type="caution">
    <text evidence="9">The sequence shown here is derived from an EMBL/GenBank/DDBJ whole genome shotgun (WGS) entry which is preliminary data.</text>
</comment>
<comment type="cofactor">
    <cofactor evidence="1">
        <name>Ca(2+)</name>
        <dbReference type="ChEBI" id="CHEBI:29108"/>
    </cofactor>
</comment>
<comment type="similarity">
    <text evidence="2">Belongs to the sulfatase family.</text>
</comment>
<reference evidence="9 10" key="1">
    <citation type="submission" date="2021-03" db="EMBL/GenBank/DDBJ databases">
        <title>Five novel Rahnella species.</title>
        <authorList>
            <person name="Brady C."/>
            <person name="Asselin J."/>
            <person name="Beer S."/>
            <person name="Bruberg M.B."/>
            <person name="Crampton B."/>
            <person name="Venter S."/>
            <person name="Arnold D."/>
            <person name="Denman S."/>
        </authorList>
    </citation>
    <scope>NUCLEOTIDE SEQUENCE [LARGE SCALE GENOMIC DNA]</scope>
    <source>
        <strain evidence="9 10">FRB 231</strain>
    </source>
</reference>
<keyword evidence="6" id="KW-0106">Calcium</keyword>
<gene>
    <name evidence="9" type="ORF">J1784_01270</name>
</gene>
<evidence type="ECO:0000256" key="1">
    <source>
        <dbReference type="ARBA" id="ARBA00001913"/>
    </source>
</evidence>
<dbReference type="InterPro" id="IPR000917">
    <property type="entry name" value="Sulfatase_N"/>
</dbReference>
<dbReference type="Pfam" id="PF14707">
    <property type="entry name" value="Sulfatase_C"/>
    <property type="match status" value="1"/>
</dbReference>
<keyword evidence="3" id="KW-0479">Metal-binding</keyword>
<dbReference type="CDD" id="cd16142">
    <property type="entry name" value="ARS_like"/>
    <property type="match status" value="1"/>
</dbReference>
<dbReference type="EMBL" id="JAFMOY010000095">
    <property type="protein sequence ID" value="MBU9843669.1"/>
    <property type="molecule type" value="Genomic_DNA"/>
</dbReference>
<dbReference type="RefSeq" id="WP_217147718.1">
    <property type="nucleotide sequence ID" value="NZ_JAFMOY010000095.1"/>
</dbReference>
<accession>A0ABS6L9S4</accession>
<evidence type="ECO:0000313" key="9">
    <source>
        <dbReference type="EMBL" id="MBU9843669.1"/>
    </source>
</evidence>
<organism evidence="9 10">
    <name type="scientific">Rahnella ecdela</name>
    <dbReference type="NCBI Taxonomy" id="2816250"/>
    <lineage>
        <taxon>Bacteria</taxon>
        <taxon>Pseudomonadati</taxon>
        <taxon>Pseudomonadota</taxon>
        <taxon>Gammaproteobacteria</taxon>
        <taxon>Enterobacterales</taxon>
        <taxon>Yersiniaceae</taxon>
        <taxon>Rahnella</taxon>
    </lineage>
</organism>
<evidence type="ECO:0000256" key="6">
    <source>
        <dbReference type="ARBA" id="ARBA00022837"/>
    </source>
</evidence>
<dbReference type="InterPro" id="IPR050738">
    <property type="entry name" value="Sulfatase"/>
</dbReference>
<dbReference type="Proteomes" id="UP000739284">
    <property type="component" value="Unassembled WGS sequence"/>
</dbReference>
<name>A0ABS6L9S4_9GAMM</name>
<evidence type="ECO:0000256" key="4">
    <source>
        <dbReference type="ARBA" id="ARBA00022729"/>
    </source>
</evidence>
<evidence type="ECO:0000256" key="3">
    <source>
        <dbReference type="ARBA" id="ARBA00022723"/>
    </source>
</evidence>
<dbReference type="PANTHER" id="PTHR42693:SF42">
    <property type="entry name" value="ARYLSULFATASE G"/>
    <property type="match status" value="1"/>
</dbReference>
<proteinExistence type="inferred from homology"/>